<sequence length="55" mass="6387">FVTIPGTKRVKYLEENFEAGKIQLNPEEISEIRKIIDSIEIVGNRNGERVMKVRE</sequence>
<evidence type="ECO:0008006" key="3">
    <source>
        <dbReference type="Google" id="ProtNLM"/>
    </source>
</evidence>
<dbReference type="VEuPathDB" id="FungiDB:RhiirA1_355494"/>
<evidence type="ECO:0000313" key="1">
    <source>
        <dbReference type="EMBL" id="PKY60100.1"/>
    </source>
</evidence>
<evidence type="ECO:0000313" key="2">
    <source>
        <dbReference type="Proteomes" id="UP000234323"/>
    </source>
</evidence>
<dbReference type="EMBL" id="LLXI01003967">
    <property type="protein sequence ID" value="PKY60100.1"/>
    <property type="molecule type" value="Genomic_DNA"/>
</dbReference>
<protein>
    <recommendedName>
        <fullName evidence="3">NADP-dependent oxidoreductase domain-containing protein</fullName>
    </recommendedName>
</protein>
<reference evidence="1 2" key="1">
    <citation type="submission" date="2015-10" db="EMBL/GenBank/DDBJ databases">
        <title>Genome analyses suggest a sexual origin of heterokaryosis in a supposedly ancient asexual fungus.</title>
        <authorList>
            <person name="Ropars J."/>
            <person name="Sedzielewska K."/>
            <person name="Noel J."/>
            <person name="Charron P."/>
            <person name="Farinelli L."/>
            <person name="Marton T."/>
            <person name="Kruger M."/>
            <person name="Pelin A."/>
            <person name="Brachmann A."/>
            <person name="Corradi N."/>
        </authorList>
    </citation>
    <scope>NUCLEOTIDE SEQUENCE [LARGE SCALE GENOMIC DNA]</scope>
    <source>
        <strain evidence="1 2">A4</strain>
    </source>
</reference>
<accession>A0A2I1HMI0</accession>
<organism evidence="1 2">
    <name type="scientific">Rhizophagus irregularis</name>
    <dbReference type="NCBI Taxonomy" id="588596"/>
    <lineage>
        <taxon>Eukaryota</taxon>
        <taxon>Fungi</taxon>
        <taxon>Fungi incertae sedis</taxon>
        <taxon>Mucoromycota</taxon>
        <taxon>Glomeromycotina</taxon>
        <taxon>Glomeromycetes</taxon>
        <taxon>Glomerales</taxon>
        <taxon>Glomeraceae</taxon>
        <taxon>Rhizophagus</taxon>
    </lineage>
</organism>
<dbReference type="Proteomes" id="UP000234323">
    <property type="component" value="Unassembled WGS sequence"/>
</dbReference>
<dbReference type="AlphaFoldDB" id="A0A2I1HMI0"/>
<feature type="non-terminal residue" evidence="1">
    <location>
        <position position="1"/>
    </location>
</feature>
<keyword evidence="2" id="KW-1185">Reference proteome</keyword>
<comment type="caution">
    <text evidence="1">The sequence shown here is derived from an EMBL/GenBank/DDBJ whole genome shotgun (WGS) entry which is preliminary data.</text>
</comment>
<name>A0A2I1HMI0_9GLOM</name>
<gene>
    <name evidence="1" type="ORF">RhiirA4_517273</name>
</gene>
<dbReference type="SUPFAM" id="SSF51430">
    <property type="entry name" value="NAD(P)-linked oxidoreductase"/>
    <property type="match status" value="1"/>
</dbReference>
<dbReference type="Gene3D" id="3.20.20.100">
    <property type="entry name" value="NADP-dependent oxidoreductase domain"/>
    <property type="match status" value="1"/>
</dbReference>
<proteinExistence type="predicted"/>
<dbReference type="InterPro" id="IPR036812">
    <property type="entry name" value="NAD(P)_OxRdtase_dom_sf"/>
</dbReference>